<feature type="transmembrane region" description="Helical" evidence="7">
    <location>
        <begin position="16"/>
        <end position="37"/>
    </location>
</feature>
<evidence type="ECO:0000256" key="3">
    <source>
        <dbReference type="ARBA" id="ARBA00022692"/>
    </source>
</evidence>
<feature type="binding site" evidence="6">
    <location>
        <position position="193"/>
    </location>
    <ligand>
        <name>Zn(2+)</name>
        <dbReference type="ChEBI" id="CHEBI:29105"/>
    </ligand>
</feature>
<evidence type="ECO:0000256" key="5">
    <source>
        <dbReference type="ARBA" id="ARBA00023136"/>
    </source>
</evidence>
<keyword evidence="6" id="KW-0479">Metal-binding</keyword>
<dbReference type="GO" id="GO:0016020">
    <property type="term" value="C:membrane"/>
    <property type="evidence" value="ECO:0007669"/>
    <property type="project" value="InterPro"/>
</dbReference>
<feature type="transmembrane region" description="Helical" evidence="7">
    <location>
        <begin position="194"/>
        <end position="211"/>
    </location>
</feature>
<evidence type="ECO:0000256" key="6">
    <source>
        <dbReference type="PIRSR" id="PIRSR604254-1"/>
    </source>
</evidence>
<dbReference type="EMBL" id="SOEG01000019">
    <property type="protein sequence ID" value="TDX49205.1"/>
    <property type="molecule type" value="Genomic_DNA"/>
</dbReference>
<keyword evidence="9" id="KW-1185">Reference proteome</keyword>
<feature type="binding site" evidence="6">
    <location>
        <position position="189"/>
    </location>
    <ligand>
        <name>Zn(2+)</name>
        <dbReference type="ChEBI" id="CHEBI:29105"/>
    </ligand>
</feature>
<keyword evidence="5 7" id="KW-0472">Membrane</keyword>
<dbReference type="PANTHER" id="PTHR20855">
    <property type="entry name" value="ADIPOR/PROGESTIN RECEPTOR-RELATED"/>
    <property type="match status" value="1"/>
</dbReference>
<reference evidence="8 9" key="1">
    <citation type="submission" date="2019-03" db="EMBL/GenBank/DDBJ databases">
        <title>Subsurface microbial communities from deep shales in Ohio and West Virginia, USA.</title>
        <authorList>
            <person name="Wrighton K."/>
        </authorList>
    </citation>
    <scope>NUCLEOTIDE SEQUENCE [LARGE SCALE GENOMIC DNA]</scope>
    <source>
        <strain evidence="8 9">MSL 6dP</strain>
    </source>
</reference>
<evidence type="ECO:0000256" key="7">
    <source>
        <dbReference type="SAM" id="Phobius"/>
    </source>
</evidence>
<name>A0A4R8GT51_9FIRM</name>
<feature type="transmembrane region" description="Helical" evidence="7">
    <location>
        <begin position="161"/>
        <end position="182"/>
    </location>
</feature>
<protein>
    <submittedName>
        <fullName evidence="8">Channel protein (Hemolysin III family)</fullName>
    </submittedName>
</protein>
<dbReference type="NCBIfam" id="TIGR01065">
    <property type="entry name" value="hlyIII"/>
    <property type="match status" value="1"/>
</dbReference>
<evidence type="ECO:0000256" key="4">
    <source>
        <dbReference type="ARBA" id="ARBA00022989"/>
    </source>
</evidence>
<dbReference type="PANTHER" id="PTHR20855:SF129">
    <property type="entry name" value="HEMOLYSIN-3 HOMOLOG"/>
    <property type="match status" value="1"/>
</dbReference>
<dbReference type="GO" id="GO:0140911">
    <property type="term" value="F:pore-forming activity"/>
    <property type="evidence" value="ECO:0007669"/>
    <property type="project" value="InterPro"/>
</dbReference>
<evidence type="ECO:0000256" key="2">
    <source>
        <dbReference type="ARBA" id="ARBA00008488"/>
    </source>
</evidence>
<accession>A0A4R8GT51</accession>
<feature type="transmembrane region" description="Helical" evidence="7">
    <location>
        <begin position="43"/>
        <end position="63"/>
    </location>
</feature>
<comment type="caution">
    <text evidence="8">The sequence shown here is derived from an EMBL/GenBank/DDBJ whole genome shotgun (WGS) entry which is preliminary data.</text>
</comment>
<keyword evidence="6" id="KW-0862">Zinc</keyword>
<sequence length="213" mass="23569">MDNKERMISGEEITNAILHGVGLGLSIAALVVLVVLATIFGDAWYIVSFSIYGSTLIMLYLSSTLYHSFPKGKVKNIFRVFDHSSIYLLIAGTYTPLTLISLRGALGWSIFGVVWAIALLGVIFKVFYTGRFGIFSTILYIAMGWLVIVAIKPLLSVLTTASIVFLVVGGSLYTIGTIFYAVDRIRYNHAIWHLFVLGGSICHFFTILFLLPR</sequence>
<proteinExistence type="inferred from homology"/>
<evidence type="ECO:0000313" key="8">
    <source>
        <dbReference type="EMBL" id="TDX49205.1"/>
    </source>
</evidence>
<dbReference type="InterPro" id="IPR004254">
    <property type="entry name" value="AdipoR/HlyIII-related"/>
</dbReference>
<dbReference type="Proteomes" id="UP000295832">
    <property type="component" value="Unassembled WGS sequence"/>
</dbReference>
<evidence type="ECO:0000256" key="1">
    <source>
        <dbReference type="ARBA" id="ARBA00004127"/>
    </source>
</evidence>
<feature type="transmembrane region" description="Helical" evidence="7">
    <location>
        <begin position="134"/>
        <end position="155"/>
    </location>
</feature>
<dbReference type="Pfam" id="PF03006">
    <property type="entry name" value="HlyIII"/>
    <property type="match status" value="1"/>
</dbReference>
<feature type="transmembrane region" description="Helical" evidence="7">
    <location>
        <begin position="108"/>
        <end position="127"/>
    </location>
</feature>
<dbReference type="InterPro" id="IPR005744">
    <property type="entry name" value="Hy-lIII"/>
</dbReference>
<evidence type="ECO:0000313" key="9">
    <source>
        <dbReference type="Proteomes" id="UP000295832"/>
    </source>
</evidence>
<feature type="transmembrane region" description="Helical" evidence="7">
    <location>
        <begin position="84"/>
        <end position="102"/>
    </location>
</feature>
<dbReference type="RefSeq" id="WP_134117400.1">
    <property type="nucleotide sequence ID" value="NZ_SOEG01000019.1"/>
</dbReference>
<gene>
    <name evidence="8" type="ORF">C7959_11926</name>
</gene>
<comment type="similarity">
    <text evidence="2">Belongs to the UPF0073 (Hly-III) family.</text>
</comment>
<organism evidence="8 9">
    <name type="scientific">Orenia marismortui</name>
    <dbReference type="NCBI Taxonomy" id="46469"/>
    <lineage>
        <taxon>Bacteria</taxon>
        <taxon>Bacillati</taxon>
        <taxon>Bacillota</taxon>
        <taxon>Clostridia</taxon>
        <taxon>Halanaerobiales</taxon>
        <taxon>Halobacteroidaceae</taxon>
        <taxon>Orenia</taxon>
    </lineage>
</organism>
<feature type="binding site" evidence="6">
    <location>
        <position position="67"/>
    </location>
    <ligand>
        <name>Zn(2+)</name>
        <dbReference type="ChEBI" id="CHEBI:29105"/>
    </ligand>
</feature>
<keyword evidence="4 7" id="KW-1133">Transmembrane helix</keyword>
<comment type="subcellular location">
    <subcellularLocation>
        <location evidence="1">Endomembrane system</location>
        <topology evidence="1">Multi-pass membrane protein</topology>
    </subcellularLocation>
</comment>
<dbReference type="AlphaFoldDB" id="A0A4R8GT51"/>
<dbReference type="GO" id="GO:0046872">
    <property type="term" value="F:metal ion binding"/>
    <property type="evidence" value="ECO:0007669"/>
    <property type="project" value="UniProtKB-KW"/>
</dbReference>
<dbReference type="GO" id="GO:0012505">
    <property type="term" value="C:endomembrane system"/>
    <property type="evidence" value="ECO:0007669"/>
    <property type="project" value="UniProtKB-SubCell"/>
</dbReference>
<keyword evidence="3 7" id="KW-0812">Transmembrane</keyword>